<dbReference type="EMBL" id="JACHHZ010000007">
    <property type="protein sequence ID" value="MBB6096433.1"/>
    <property type="molecule type" value="Genomic_DNA"/>
</dbReference>
<dbReference type="SMART" id="SM00267">
    <property type="entry name" value="GGDEF"/>
    <property type="match status" value="1"/>
</dbReference>
<dbReference type="InterPro" id="IPR035919">
    <property type="entry name" value="EAL_sf"/>
</dbReference>
<gene>
    <name evidence="5" type="ORF">HNQ60_005355</name>
</gene>
<reference evidence="5 6" key="1">
    <citation type="submission" date="2020-08" db="EMBL/GenBank/DDBJ databases">
        <title>Genomic Encyclopedia of Type Strains, Phase IV (KMG-IV): sequencing the most valuable type-strain genomes for metagenomic binning, comparative biology and taxonomic classification.</title>
        <authorList>
            <person name="Goeker M."/>
        </authorList>
    </citation>
    <scope>NUCLEOTIDE SEQUENCE [LARGE SCALE GENOMIC DNA]</scope>
    <source>
        <strain evidence="5 6">DSM 26723</strain>
    </source>
</reference>
<dbReference type="AlphaFoldDB" id="A0A841HUE4"/>
<dbReference type="PROSITE" id="PS50885">
    <property type="entry name" value="HAMP"/>
    <property type="match status" value="1"/>
</dbReference>
<feature type="domain" description="EAL" evidence="2">
    <location>
        <begin position="627"/>
        <end position="880"/>
    </location>
</feature>
<dbReference type="SMART" id="SM00304">
    <property type="entry name" value="HAMP"/>
    <property type="match status" value="1"/>
</dbReference>
<dbReference type="PROSITE" id="PS50887">
    <property type="entry name" value="GGDEF"/>
    <property type="match status" value="1"/>
</dbReference>
<dbReference type="InterPro" id="IPR052155">
    <property type="entry name" value="Biofilm_reg_signaling"/>
</dbReference>
<dbReference type="Proteomes" id="UP000588068">
    <property type="component" value="Unassembled WGS sequence"/>
</dbReference>
<dbReference type="CDD" id="cd01949">
    <property type="entry name" value="GGDEF"/>
    <property type="match status" value="1"/>
</dbReference>
<comment type="caution">
    <text evidence="5">The sequence shown here is derived from an EMBL/GenBank/DDBJ whole genome shotgun (WGS) entry which is preliminary data.</text>
</comment>
<dbReference type="InterPro" id="IPR001633">
    <property type="entry name" value="EAL_dom"/>
</dbReference>
<organism evidence="5 6">
    <name type="scientific">Povalibacter uvarum</name>
    <dbReference type="NCBI Taxonomy" id="732238"/>
    <lineage>
        <taxon>Bacteria</taxon>
        <taxon>Pseudomonadati</taxon>
        <taxon>Pseudomonadota</taxon>
        <taxon>Gammaproteobacteria</taxon>
        <taxon>Steroidobacterales</taxon>
        <taxon>Steroidobacteraceae</taxon>
        <taxon>Povalibacter</taxon>
    </lineage>
</organism>
<keyword evidence="1" id="KW-1133">Transmembrane helix</keyword>
<dbReference type="InterPro" id="IPR029787">
    <property type="entry name" value="Nucleotide_cyclase"/>
</dbReference>
<feature type="transmembrane region" description="Helical" evidence="1">
    <location>
        <begin position="12"/>
        <end position="35"/>
    </location>
</feature>
<dbReference type="Pfam" id="PF00672">
    <property type="entry name" value="HAMP"/>
    <property type="match status" value="1"/>
</dbReference>
<dbReference type="InterPro" id="IPR000160">
    <property type="entry name" value="GGDEF_dom"/>
</dbReference>
<dbReference type="Gene3D" id="3.20.20.450">
    <property type="entry name" value="EAL domain"/>
    <property type="match status" value="1"/>
</dbReference>
<dbReference type="PANTHER" id="PTHR44757">
    <property type="entry name" value="DIGUANYLATE CYCLASE DGCP"/>
    <property type="match status" value="1"/>
</dbReference>
<dbReference type="GO" id="GO:0016020">
    <property type="term" value="C:membrane"/>
    <property type="evidence" value="ECO:0007669"/>
    <property type="project" value="InterPro"/>
</dbReference>
<keyword evidence="1" id="KW-0472">Membrane</keyword>
<name>A0A841HUE4_9GAMM</name>
<evidence type="ECO:0000313" key="5">
    <source>
        <dbReference type="EMBL" id="MBB6096433.1"/>
    </source>
</evidence>
<evidence type="ECO:0000259" key="2">
    <source>
        <dbReference type="PROSITE" id="PS50883"/>
    </source>
</evidence>
<dbReference type="Gene3D" id="3.30.70.270">
    <property type="match status" value="1"/>
</dbReference>
<dbReference type="InterPro" id="IPR003660">
    <property type="entry name" value="HAMP_dom"/>
</dbReference>
<accession>A0A841HUE4</accession>
<protein>
    <submittedName>
        <fullName evidence="5">Diguanylate cyclase (GGDEF)-like protein</fullName>
    </submittedName>
</protein>
<sequence length="887" mass="97866">MSRRRTRIETRTLALFVACALVPVVAFALFGSVIVDRQLRTFTDEQIDAAAKSYGLAIYDRLTNVDRQLTVLTERYLAGEIQPAGIEAFSDERARIRVLDTVRPSSAAAGIERRLKVSNQAEPTVFLEIQARNADRALHVIATFSGDYLWNTDAVLVSDAVLCVRNNFGVLLHCSASETQAGLDGKALAEGDWTLFLNGTYGSHPWTIDVRTPRASGAIAWFRWVSPVIAALAVAVALLAGSIFIRRSHEPLRTLIDAARRIGRRRAGQALRVTSRDEYGRLARSFNRMASRLDDQFDLLTLLAQLDQTILERSGMKPAMQGLILKLPQLLKCRLAAVVLPQNDVELHLVRRGSPTLERVALPADAMAEFEGGDASLRRFACNEHSPGVLAELSRRGIDAAISQTIRVAGKVRAVLLISDENAKSSFVARRLHDVAHRLAVAFANEDHEQALWRQAYSDSLTGLANRAMLREWLASNILRNGDRIAEGAIVFVDLDRFKSVNDSLGHSMGDSLLQQVAGRLQQQLPVTALLARFGGDEFVIVLPQTSRAGARETTRAMLDSLREPCELEHIHYVAQASAGIAMFPTDGTTVDELLKHADIALYRAKADGRGQLCFFDESMSRMAKDRLLLEDQLRNAIRDGEIVAHYQPKVDRDGIVVGVEALARWLPSGGEAVPPARFVPLAEETGLIVPMGDMLLREVCRSIRGWRQRGLHVGRVAVNISMVQMRDAGFAEALLECLAEHDLKGHDLEIELTESVFAEDRNAIAAQLFRLQDAGVHIAIDDFGTGFSSMSLLRHFPIHALKIDRSFVIDAVSSEESRLLLHGLIEIGHAMKLEVVSEGVESGAQFQLLRELRCDVFQGYLFSKALAPRELEAFLEAQSTGLREAS</sequence>
<proteinExistence type="predicted"/>
<dbReference type="RefSeq" id="WP_184335812.1">
    <property type="nucleotide sequence ID" value="NZ_JACHHZ010000007.1"/>
</dbReference>
<dbReference type="Gene3D" id="6.10.340.10">
    <property type="match status" value="1"/>
</dbReference>
<dbReference type="GO" id="GO:0007165">
    <property type="term" value="P:signal transduction"/>
    <property type="evidence" value="ECO:0007669"/>
    <property type="project" value="InterPro"/>
</dbReference>
<evidence type="ECO:0000259" key="3">
    <source>
        <dbReference type="PROSITE" id="PS50885"/>
    </source>
</evidence>
<dbReference type="PROSITE" id="PS50883">
    <property type="entry name" value="EAL"/>
    <property type="match status" value="1"/>
</dbReference>
<dbReference type="PANTHER" id="PTHR44757:SF2">
    <property type="entry name" value="BIOFILM ARCHITECTURE MAINTENANCE PROTEIN MBAA"/>
    <property type="match status" value="1"/>
</dbReference>
<dbReference type="CDD" id="cd01948">
    <property type="entry name" value="EAL"/>
    <property type="match status" value="1"/>
</dbReference>
<keyword evidence="6" id="KW-1185">Reference proteome</keyword>
<dbReference type="Pfam" id="PF00563">
    <property type="entry name" value="EAL"/>
    <property type="match status" value="1"/>
</dbReference>
<keyword evidence="1" id="KW-0812">Transmembrane</keyword>
<evidence type="ECO:0000256" key="1">
    <source>
        <dbReference type="SAM" id="Phobius"/>
    </source>
</evidence>
<dbReference type="SUPFAM" id="SSF158472">
    <property type="entry name" value="HAMP domain-like"/>
    <property type="match status" value="1"/>
</dbReference>
<feature type="domain" description="HAMP" evidence="3">
    <location>
        <begin position="246"/>
        <end position="298"/>
    </location>
</feature>
<dbReference type="NCBIfam" id="TIGR00254">
    <property type="entry name" value="GGDEF"/>
    <property type="match status" value="1"/>
</dbReference>
<dbReference type="InterPro" id="IPR043128">
    <property type="entry name" value="Rev_trsase/Diguanyl_cyclase"/>
</dbReference>
<dbReference type="SMART" id="SM00052">
    <property type="entry name" value="EAL"/>
    <property type="match status" value="1"/>
</dbReference>
<evidence type="ECO:0000259" key="4">
    <source>
        <dbReference type="PROSITE" id="PS50887"/>
    </source>
</evidence>
<dbReference type="SUPFAM" id="SSF141868">
    <property type="entry name" value="EAL domain-like"/>
    <property type="match status" value="1"/>
</dbReference>
<dbReference type="SUPFAM" id="SSF55073">
    <property type="entry name" value="Nucleotide cyclase"/>
    <property type="match status" value="1"/>
</dbReference>
<dbReference type="Pfam" id="PF00990">
    <property type="entry name" value="GGDEF"/>
    <property type="match status" value="1"/>
</dbReference>
<feature type="domain" description="GGDEF" evidence="4">
    <location>
        <begin position="486"/>
        <end position="618"/>
    </location>
</feature>
<dbReference type="CDD" id="cd06225">
    <property type="entry name" value="HAMP"/>
    <property type="match status" value="1"/>
</dbReference>
<evidence type="ECO:0000313" key="6">
    <source>
        <dbReference type="Proteomes" id="UP000588068"/>
    </source>
</evidence>